<feature type="region of interest" description="Disordered" evidence="1">
    <location>
        <begin position="85"/>
        <end position="107"/>
    </location>
</feature>
<sequence length="107" mass="11467">MRRRRDGGAMHARRTAHHLRAGLTPDVARGPTMERRAHGPLRATGLDAPAHLQRVDDAVGLLLPGTALGGWASLLLQGNNWFDGRTGDGCDQRSSTVRPAPSSDVAR</sequence>
<reference evidence="2 3" key="1">
    <citation type="journal article" date="1991" name="Int. J. Syst. Bacteriol.">
        <title>Description of the erythromycin-producing bacterium Arthrobacter sp. strain NRRL B-3381 as Aeromicrobium erythreum gen. nov., sp. nov.</title>
        <authorList>
            <person name="Miller E.S."/>
            <person name="Woese C.R."/>
            <person name="Brenner S."/>
        </authorList>
    </citation>
    <scope>NUCLEOTIDE SEQUENCE [LARGE SCALE GENOMIC DNA]</scope>
    <source>
        <strain evidence="2 3">AR18</strain>
    </source>
</reference>
<feature type="compositionally biased region" description="Basic residues" evidence="1">
    <location>
        <begin position="1"/>
        <end position="20"/>
    </location>
</feature>
<accession>A0A0U3THN9</accession>
<feature type="region of interest" description="Disordered" evidence="1">
    <location>
        <begin position="1"/>
        <end position="33"/>
    </location>
</feature>
<name>A0A0U3THN9_9ACTN</name>
<organism evidence="2 3">
    <name type="scientific">Aeromicrobium erythreum</name>
    <dbReference type="NCBI Taxonomy" id="2041"/>
    <lineage>
        <taxon>Bacteria</taxon>
        <taxon>Bacillati</taxon>
        <taxon>Actinomycetota</taxon>
        <taxon>Actinomycetes</taxon>
        <taxon>Propionibacteriales</taxon>
        <taxon>Nocardioidaceae</taxon>
        <taxon>Aeromicrobium</taxon>
    </lineage>
</organism>
<dbReference type="PATRIC" id="fig|2041.4.peg.2193"/>
<dbReference type="KEGG" id="aer:AERYTH_10485"/>
<dbReference type="AlphaFoldDB" id="A0A0U3THN9"/>
<dbReference type="STRING" id="2041.AERYTH_10485"/>
<proteinExistence type="predicted"/>
<evidence type="ECO:0000256" key="1">
    <source>
        <dbReference type="SAM" id="MobiDB-lite"/>
    </source>
</evidence>
<dbReference type="Proteomes" id="UP000067689">
    <property type="component" value="Chromosome"/>
</dbReference>
<protein>
    <submittedName>
        <fullName evidence="2">Uncharacterized protein</fullName>
    </submittedName>
</protein>
<keyword evidence="3" id="KW-1185">Reference proteome</keyword>
<evidence type="ECO:0000313" key="3">
    <source>
        <dbReference type="Proteomes" id="UP000067689"/>
    </source>
</evidence>
<dbReference type="EMBL" id="CP011502">
    <property type="protein sequence ID" value="ALX05095.1"/>
    <property type="molecule type" value="Genomic_DNA"/>
</dbReference>
<evidence type="ECO:0000313" key="2">
    <source>
        <dbReference type="EMBL" id="ALX05095.1"/>
    </source>
</evidence>
<gene>
    <name evidence="2" type="ORF">AERYTH_10485</name>
</gene>